<evidence type="ECO:0000256" key="1">
    <source>
        <dbReference type="ARBA" id="ARBA00022553"/>
    </source>
</evidence>
<feature type="domain" description="Response regulatory" evidence="3">
    <location>
        <begin position="6"/>
        <end position="118"/>
    </location>
</feature>
<proteinExistence type="predicted"/>
<evidence type="ECO:0000259" key="3">
    <source>
        <dbReference type="PROSITE" id="PS50110"/>
    </source>
</evidence>
<dbReference type="PANTHER" id="PTHR44591">
    <property type="entry name" value="STRESS RESPONSE REGULATOR PROTEIN 1"/>
    <property type="match status" value="1"/>
</dbReference>
<dbReference type="SUPFAM" id="SSF52172">
    <property type="entry name" value="CheY-like"/>
    <property type="match status" value="1"/>
</dbReference>
<dbReference type="PANTHER" id="PTHR44591:SF21">
    <property type="entry name" value="TWO-COMPONENT RESPONSE REGULATOR"/>
    <property type="match status" value="1"/>
</dbReference>
<dbReference type="Gene3D" id="3.40.50.2300">
    <property type="match status" value="1"/>
</dbReference>
<dbReference type="Proteomes" id="UP000052052">
    <property type="component" value="Unassembled WGS sequence"/>
</dbReference>
<dbReference type="InterPro" id="IPR011006">
    <property type="entry name" value="CheY-like_superfamily"/>
</dbReference>
<organism evidence="4 5">
    <name type="scientific">Pseudoxanthomonas dokdonensis</name>
    <dbReference type="NCBI Taxonomy" id="344882"/>
    <lineage>
        <taxon>Bacteria</taxon>
        <taxon>Pseudomonadati</taxon>
        <taxon>Pseudomonadota</taxon>
        <taxon>Gammaproteobacteria</taxon>
        <taxon>Lysobacterales</taxon>
        <taxon>Lysobacteraceae</taxon>
        <taxon>Pseudoxanthomonas</taxon>
    </lineage>
</organism>
<dbReference type="SMART" id="SM00448">
    <property type="entry name" value="REC"/>
    <property type="match status" value="1"/>
</dbReference>
<evidence type="ECO:0000256" key="2">
    <source>
        <dbReference type="PROSITE-ProRule" id="PRU00169"/>
    </source>
</evidence>
<feature type="modified residue" description="4-aspartylphosphate" evidence="2">
    <location>
        <position position="55"/>
    </location>
</feature>
<dbReference type="AlphaFoldDB" id="A0A0R0CKA0"/>
<sequence length="123" mass="13120">MAEAIRLLLVEDEELLRMMIGDALADMGFQVATAEDGNQALPMLAEQTFDVIISDISMPGGVSGITLAEEAARQQPQARFILSSGYARAQLPPIPEGALFLPKPYRIPQLLALIDGAGETPAV</sequence>
<evidence type="ECO:0000313" key="5">
    <source>
        <dbReference type="Proteomes" id="UP000052052"/>
    </source>
</evidence>
<dbReference type="STRING" id="344882.ABB29_06545"/>
<dbReference type="PROSITE" id="PS50110">
    <property type="entry name" value="RESPONSE_REGULATORY"/>
    <property type="match status" value="1"/>
</dbReference>
<keyword evidence="1 2" id="KW-0597">Phosphoprotein</keyword>
<keyword evidence="5" id="KW-1185">Reference proteome</keyword>
<dbReference type="InterPro" id="IPR001789">
    <property type="entry name" value="Sig_transdc_resp-reg_receiver"/>
</dbReference>
<dbReference type="OrthoDB" id="9784719at2"/>
<dbReference type="PATRIC" id="fig|344882.3.peg.2647"/>
<reference evidence="4 5" key="1">
    <citation type="submission" date="2015-05" db="EMBL/GenBank/DDBJ databases">
        <title>Genome sequencing and analysis of members of genus Stenotrophomonas.</title>
        <authorList>
            <person name="Patil P.P."/>
            <person name="Midha S."/>
            <person name="Patil P.B."/>
        </authorList>
    </citation>
    <scope>NUCLEOTIDE SEQUENCE [LARGE SCALE GENOMIC DNA]</scope>
    <source>
        <strain evidence="4 5">DSM 21858</strain>
    </source>
</reference>
<dbReference type="GO" id="GO:0000160">
    <property type="term" value="P:phosphorelay signal transduction system"/>
    <property type="evidence" value="ECO:0007669"/>
    <property type="project" value="InterPro"/>
</dbReference>
<protein>
    <submittedName>
        <fullName evidence="4">Chemotaxis protein CheY</fullName>
    </submittedName>
</protein>
<dbReference type="RefSeq" id="WP_057657823.1">
    <property type="nucleotide sequence ID" value="NZ_LDJL01000006.1"/>
</dbReference>
<dbReference type="EMBL" id="LDJL01000006">
    <property type="protein sequence ID" value="KRG70409.1"/>
    <property type="molecule type" value="Genomic_DNA"/>
</dbReference>
<dbReference type="InterPro" id="IPR050595">
    <property type="entry name" value="Bact_response_regulator"/>
</dbReference>
<comment type="caution">
    <text evidence="4">The sequence shown here is derived from an EMBL/GenBank/DDBJ whole genome shotgun (WGS) entry which is preliminary data.</text>
</comment>
<gene>
    <name evidence="4" type="ORF">ABB29_06545</name>
</gene>
<evidence type="ECO:0000313" key="4">
    <source>
        <dbReference type="EMBL" id="KRG70409.1"/>
    </source>
</evidence>
<accession>A0A0R0CKA0</accession>
<dbReference type="Pfam" id="PF00072">
    <property type="entry name" value="Response_reg"/>
    <property type="match status" value="1"/>
</dbReference>
<name>A0A0R0CKA0_9GAMM</name>